<dbReference type="InterPro" id="IPR012337">
    <property type="entry name" value="RNaseH-like_sf"/>
</dbReference>
<feature type="domain" description="C3H1-type" evidence="8">
    <location>
        <begin position="1"/>
        <end position="25"/>
    </location>
</feature>
<dbReference type="Pfam" id="PF00642">
    <property type="entry name" value="zf-CCCH"/>
    <property type="match status" value="1"/>
</dbReference>
<evidence type="ECO:0000256" key="4">
    <source>
        <dbReference type="ARBA" id="ARBA00022801"/>
    </source>
</evidence>
<dbReference type="InterPro" id="IPR036397">
    <property type="entry name" value="RNaseH_sf"/>
</dbReference>
<dbReference type="AlphaFoldDB" id="A0A0G4FHL6"/>
<dbReference type="PROSITE" id="PS50103">
    <property type="entry name" value="ZF_C3H1"/>
    <property type="match status" value="3"/>
</dbReference>
<dbReference type="SUPFAM" id="SSF53098">
    <property type="entry name" value="Ribonuclease H-like"/>
    <property type="match status" value="1"/>
</dbReference>
<evidence type="ECO:0000256" key="6">
    <source>
        <dbReference type="ARBA" id="ARBA00022839"/>
    </source>
</evidence>
<dbReference type="VEuPathDB" id="CryptoDB:Cvel_16999"/>
<dbReference type="InterPro" id="IPR036855">
    <property type="entry name" value="Znf_CCCH_sf"/>
</dbReference>
<dbReference type="Pfam" id="PF14608">
    <property type="entry name" value="zf-CCCH_2"/>
    <property type="match status" value="2"/>
</dbReference>
<dbReference type="Gene3D" id="4.10.1000.10">
    <property type="entry name" value="Zinc finger, CCCH-type"/>
    <property type="match status" value="1"/>
</dbReference>
<evidence type="ECO:0000256" key="5">
    <source>
        <dbReference type="ARBA" id="ARBA00022833"/>
    </source>
</evidence>
<sequence>MPCRFFSAQGSCRNGSDCNFAHVIGEQAPRPPICHVFATTGNCRFEERCHYRHEKAAEPSAAAGGRGRRPREFRGDGGDGTLTPGALCKYFAAGHCTFGARCHCTHDAAAIEAAEAKWLHERHVPEKPLDIPQSILPTPQAFDLVGIMDFEGKEEVIEFPLVLLRTADWKEEGRFHRWCRPTAWGQPGSHTQSSREHCNVRSTAVPFSEAFASVCDFLRDKGVDLDFTGRAGEQKKGKSLLLCICGNWDLKSQLPKQLNLSGVGACPPVFLQWMNIKDFCLNFYPEATAKKVKGMKPMLNFLGIPLEGEHHIGMDDVSNLCRILTRMGHDGASFVPTARFVNINETRGFSQPGGAVAFLLQDRVTPGTAGPR</sequence>
<feature type="zinc finger region" description="C3H1-type" evidence="7">
    <location>
        <begin position="28"/>
        <end position="56"/>
    </location>
</feature>
<evidence type="ECO:0000256" key="1">
    <source>
        <dbReference type="ARBA" id="ARBA00022722"/>
    </source>
</evidence>
<evidence type="ECO:0000313" key="9">
    <source>
        <dbReference type="EMBL" id="CEM12803.1"/>
    </source>
</evidence>
<dbReference type="Gene3D" id="3.30.420.10">
    <property type="entry name" value="Ribonuclease H-like superfamily/Ribonuclease H"/>
    <property type="match status" value="1"/>
</dbReference>
<keyword evidence="4" id="KW-0378">Hydrolase</keyword>
<dbReference type="EMBL" id="CDMZ01000370">
    <property type="protein sequence ID" value="CEM12803.1"/>
    <property type="molecule type" value="Genomic_DNA"/>
</dbReference>
<dbReference type="GO" id="GO:0008270">
    <property type="term" value="F:zinc ion binding"/>
    <property type="evidence" value="ECO:0007669"/>
    <property type="project" value="UniProtKB-KW"/>
</dbReference>
<dbReference type="InterPro" id="IPR000571">
    <property type="entry name" value="Znf_CCCH"/>
</dbReference>
<evidence type="ECO:0000256" key="3">
    <source>
        <dbReference type="ARBA" id="ARBA00022771"/>
    </source>
</evidence>
<reference evidence="9" key="1">
    <citation type="submission" date="2014-11" db="EMBL/GenBank/DDBJ databases">
        <authorList>
            <person name="Otto D Thomas"/>
            <person name="Naeem Raeece"/>
        </authorList>
    </citation>
    <scope>NUCLEOTIDE SEQUENCE</scope>
</reference>
<evidence type="ECO:0000259" key="8">
    <source>
        <dbReference type="PROSITE" id="PS50103"/>
    </source>
</evidence>
<feature type="zinc finger region" description="C3H1-type" evidence="7">
    <location>
        <begin position="82"/>
        <end position="109"/>
    </location>
</feature>
<dbReference type="GO" id="GO:0003676">
    <property type="term" value="F:nucleic acid binding"/>
    <property type="evidence" value="ECO:0007669"/>
    <property type="project" value="InterPro"/>
</dbReference>
<accession>A0A0G4FHL6</accession>
<feature type="zinc finger region" description="C3H1-type" evidence="7">
    <location>
        <begin position="1"/>
        <end position="25"/>
    </location>
</feature>
<evidence type="ECO:0000256" key="7">
    <source>
        <dbReference type="PROSITE-ProRule" id="PRU00723"/>
    </source>
</evidence>
<keyword evidence="5 7" id="KW-0862">Zinc</keyword>
<keyword evidence="6" id="KW-0269">Exonuclease</keyword>
<proteinExistence type="predicted"/>
<feature type="domain" description="C3H1-type" evidence="8">
    <location>
        <begin position="82"/>
        <end position="109"/>
    </location>
</feature>
<feature type="domain" description="C3H1-type" evidence="8">
    <location>
        <begin position="28"/>
        <end position="56"/>
    </location>
</feature>
<gene>
    <name evidence="9" type="ORF">Cvel_16999</name>
</gene>
<dbReference type="SUPFAM" id="SSF90229">
    <property type="entry name" value="CCCH zinc finger"/>
    <property type="match status" value="1"/>
</dbReference>
<keyword evidence="1" id="KW-0540">Nuclease</keyword>
<dbReference type="PANTHER" id="PTHR23044:SF61">
    <property type="entry name" value="3'-5' EXORIBONUCLEASE 1-RELATED"/>
    <property type="match status" value="1"/>
</dbReference>
<dbReference type="PANTHER" id="PTHR23044">
    <property type="entry name" value="3'-5' EXONUCLEASE ERI1-RELATED"/>
    <property type="match status" value="1"/>
</dbReference>
<protein>
    <recommendedName>
        <fullName evidence="8">C3H1-type domain-containing protein</fullName>
    </recommendedName>
</protein>
<organism evidence="9">
    <name type="scientific">Chromera velia CCMP2878</name>
    <dbReference type="NCBI Taxonomy" id="1169474"/>
    <lineage>
        <taxon>Eukaryota</taxon>
        <taxon>Sar</taxon>
        <taxon>Alveolata</taxon>
        <taxon>Colpodellida</taxon>
        <taxon>Chromeraceae</taxon>
        <taxon>Chromera</taxon>
    </lineage>
</organism>
<dbReference type="CDD" id="cd06133">
    <property type="entry name" value="ERI-1_3'hExo_like"/>
    <property type="match status" value="1"/>
</dbReference>
<keyword evidence="3 7" id="KW-0863">Zinc-finger</keyword>
<dbReference type="InterPro" id="IPR047201">
    <property type="entry name" value="ERI-1_3'hExo-like"/>
</dbReference>
<keyword evidence="2 7" id="KW-0479">Metal-binding</keyword>
<evidence type="ECO:0000256" key="2">
    <source>
        <dbReference type="ARBA" id="ARBA00022723"/>
    </source>
</evidence>
<dbReference type="GO" id="GO:0000175">
    <property type="term" value="F:3'-5'-RNA exonuclease activity"/>
    <property type="evidence" value="ECO:0007669"/>
    <property type="project" value="InterPro"/>
</dbReference>
<dbReference type="InterPro" id="IPR051274">
    <property type="entry name" value="3-5_Exoribonuclease"/>
</dbReference>
<dbReference type="SMART" id="SM00356">
    <property type="entry name" value="ZnF_C3H1"/>
    <property type="match status" value="3"/>
</dbReference>
<name>A0A0G4FHL6_9ALVE</name>